<keyword evidence="6" id="KW-0282">Flagellum</keyword>
<feature type="compositionally biased region" description="Polar residues" evidence="4">
    <location>
        <begin position="475"/>
        <end position="524"/>
    </location>
</feature>
<feature type="compositionally biased region" description="Low complexity" evidence="4">
    <location>
        <begin position="309"/>
        <end position="321"/>
    </location>
</feature>
<dbReference type="AlphaFoldDB" id="A0A1L8CM63"/>
<dbReference type="PANTHER" id="PTHR37533">
    <property type="entry name" value="FLAGELLAR HOOK-LENGTH CONTROL PROTEIN"/>
    <property type="match status" value="1"/>
</dbReference>
<dbReference type="InterPro" id="IPR001635">
    <property type="entry name" value="Flag_hook_Flik"/>
</dbReference>
<dbReference type="InterPro" id="IPR021136">
    <property type="entry name" value="Flagellar_hook_control-like_C"/>
</dbReference>
<keyword evidence="7" id="KW-1185">Reference proteome</keyword>
<dbReference type="Pfam" id="PF02120">
    <property type="entry name" value="Flg_hook"/>
    <property type="match status" value="1"/>
</dbReference>
<dbReference type="GO" id="GO:0044780">
    <property type="term" value="P:bacterial-type flagellum assembly"/>
    <property type="evidence" value="ECO:0007669"/>
    <property type="project" value="InterPro"/>
</dbReference>
<dbReference type="Proteomes" id="UP000231632">
    <property type="component" value="Unassembled WGS sequence"/>
</dbReference>
<evidence type="ECO:0000259" key="5">
    <source>
        <dbReference type="Pfam" id="PF02120"/>
    </source>
</evidence>
<dbReference type="STRING" id="1921010.MMIC_P0963"/>
<feature type="compositionally biased region" description="Polar residues" evidence="4">
    <location>
        <begin position="347"/>
        <end position="356"/>
    </location>
</feature>
<feature type="domain" description="Flagellar hook-length control protein-like C-terminal" evidence="5">
    <location>
        <begin position="404"/>
        <end position="485"/>
    </location>
</feature>
<evidence type="ECO:0000313" key="7">
    <source>
        <dbReference type="Proteomes" id="UP000231632"/>
    </source>
</evidence>
<reference evidence="6 7" key="1">
    <citation type="journal article" date="2017" name="Arch. Microbiol.">
        <title>Mariprofundus micogutta sp. nov., a novel iron-oxidizing zetaproteobacterium isolated from a deep-sea hydrothermal field at the Bayonnaise knoll of the Izu-Ogasawara arc, and a description of Mariprofundales ord. nov. and Zetaproteobacteria classis nov.</title>
        <authorList>
            <person name="Makita H."/>
            <person name="Tanaka E."/>
            <person name="Mitsunobu S."/>
            <person name="Miyazaki M."/>
            <person name="Nunoura T."/>
            <person name="Uematsu K."/>
            <person name="Takaki Y."/>
            <person name="Nishi S."/>
            <person name="Shimamura S."/>
            <person name="Takai K."/>
        </authorList>
    </citation>
    <scope>NUCLEOTIDE SEQUENCE [LARGE SCALE GENOMIC DNA]</scope>
    <source>
        <strain evidence="6 7">ET2</strain>
    </source>
</reference>
<dbReference type="CDD" id="cd17470">
    <property type="entry name" value="T3SS_Flik_C"/>
    <property type="match status" value="1"/>
</dbReference>
<evidence type="ECO:0000256" key="3">
    <source>
        <dbReference type="ARBA" id="ARBA00022795"/>
    </source>
</evidence>
<dbReference type="Gene3D" id="3.30.750.140">
    <property type="match status" value="1"/>
</dbReference>
<feature type="region of interest" description="Disordered" evidence="4">
    <location>
        <begin position="186"/>
        <end position="256"/>
    </location>
</feature>
<evidence type="ECO:0000313" key="6">
    <source>
        <dbReference type="EMBL" id="GAV20002.1"/>
    </source>
</evidence>
<dbReference type="GO" id="GO:0009424">
    <property type="term" value="C:bacterial-type flagellum hook"/>
    <property type="evidence" value="ECO:0007669"/>
    <property type="project" value="InterPro"/>
</dbReference>
<feature type="compositionally biased region" description="Low complexity" evidence="4">
    <location>
        <begin position="330"/>
        <end position="346"/>
    </location>
</feature>
<feature type="compositionally biased region" description="Polar residues" evidence="4">
    <location>
        <begin position="215"/>
        <end position="241"/>
    </location>
</feature>
<evidence type="ECO:0000256" key="4">
    <source>
        <dbReference type="SAM" id="MobiDB-lite"/>
    </source>
</evidence>
<feature type="region of interest" description="Disordered" evidence="4">
    <location>
        <begin position="309"/>
        <end position="386"/>
    </location>
</feature>
<evidence type="ECO:0000256" key="2">
    <source>
        <dbReference type="ARBA" id="ARBA00009149"/>
    </source>
</evidence>
<feature type="region of interest" description="Disordered" evidence="4">
    <location>
        <begin position="475"/>
        <end position="530"/>
    </location>
</feature>
<comment type="caution">
    <text evidence="6">The sequence shown here is derived from an EMBL/GenBank/DDBJ whole genome shotgun (WGS) entry which is preliminary data.</text>
</comment>
<protein>
    <submittedName>
        <fullName evidence="6">Flagellar hook-length control protein FliK</fullName>
    </submittedName>
</protein>
<proteinExistence type="inferred from homology"/>
<comment type="function">
    <text evidence="1">Controls the length of the flagellar hook.</text>
</comment>
<name>A0A1L8CM63_9PROT</name>
<dbReference type="InterPro" id="IPR038610">
    <property type="entry name" value="FliK-like_C_sf"/>
</dbReference>
<organism evidence="6 7">
    <name type="scientific">Mariprofundus micogutta</name>
    <dbReference type="NCBI Taxonomy" id="1921010"/>
    <lineage>
        <taxon>Bacteria</taxon>
        <taxon>Pseudomonadati</taxon>
        <taxon>Pseudomonadota</taxon>
        <taxon>Candidatius Mariprofundia</taxon>
        <taxon>Mariprofundales</taxon>
        <taxon>Mariprofundaceae</taxon>
        <taxon>Mariprofundus</taxon>
    </lineage>
</organism>
<keyword evidence="6" id="KW-0966">Cell projection</keyword>
<keyword evidence="3" id="KW-1005">Bacterial flagellum biogenesis</keyword>
<feature type="compositionally biased region" description="Low complexity" evidence="4">
    <location>
        <begin position="373"/>
        <end position="383"/>
    </location>
</feature>
<dbReference type="PANTHER" id="PTHR37533:SF2">
    <property type="entry name" value="FLAGELLAR HOOK-LENGTH CONTROL PROTEIN"/>
    <property type="match status" value="1"/>
</dbReference>
<evidence type="ECO:0000256" key="1">
    <source>
        <dbReference type="ARBA" id="ARBA00003944"/>
    </source>
</evidence>
<dbReference type="InterPro" id="IPR052563">
    <property type="entry name" value="FliK"/>
</dbReference>
<dbReference type="PRINTS" id="PR01007">
    <property type="entry name" value="FLGHOOKFLIK"/>
</dbReference>
<keyword evidence="6" id="KW-0969">Cilium</keyword>
<sequence>MVGMIEQINGTGLSGITGKSGKQGKNSLFAKLLAMFDKHALATGKGKGLQLNAAGLGKTKTVTTMSGTGELPLMQKAEPLTVAKGKKLVALAAKSKLTGETQAEETAAPLLAYQVIMNQPLQSKKADLAGKATVLIADGKTATQGQQVNSNSEQASPVLKVAQQAESKVTAATFNKTAEAEESIQLANKPLPTGATATTPTTATSVTGSKGMASVSLSENAEQTNTVDSRPQDSKATTRTTDLGGHVHKPTVSGQTSANIQVSANTAELKSDIPILQEGNKATASLETTAKQLADKPAMQAKPESINVAAAAQPQQGKPAQVSHAQGNPATAAVSTSVQTSTSDASLTDSGSGSDKGSQEGRMASALSGDAKSSNATSTNNANFQNYMTGKTTPAMSVFDSMKHIAQSAANGQTKLEIQLDPANLGKIQITLQTDAAKQLQVHMVVDQGTTRTALEQQLPTLRAALSQQGFDLSGFSMGSNGQQESSAESGRYSSRNLADNGDNHSTGNSSNPVQQQSTRSADGSLSIRV</sequence>
<gene>
    <name evidence="6" type="ORF">MMIC_P0963</name>
</gene>
<comment type="similarity">
    <text evidence="2">Belongs to the FliK family.</text>
</comment>
<dbReference type="EMBL" id="BDFD01000006">
    <property type="protein sequence ID" value="GAV20002.1"/>
    <property type="molecule type" value="Genomic_DNA"/>
</dbReference>
<feature type="compositionally biased region" description="Low complexity" evidence="4">
    <location>
        <begin position="192"/>
        <end position="209"/>
    </location>
</feature>
<accession>A0A1L8CM63</accession>